<comment type="caution">
    <text evidence="1">The sequence shown here is derived from an EMBL/GenBank/DDBJ whole genome shotgun (WGS) entry which is preliminary data.</text>
</comment>
<gene>
    <name evidence="1" type="ORF">VTL71DRAFT_9498</name>
</gene>
<name>A0ABR4BSW8_9HELO</name>
<organism evidence="1 2">
    <name type="scientific">Oculimacula yallundae</name>
    <dbReference type="NCBI Taxonomy" id="86028"/>
    <lineage>
        <taxon>Eukaryota</taxon>
        <taxon>Fungi</taxon>
        <taxon>Dikarya</taxon>
        <taxon>Ascomycota</taxon>
        <taxon>Pezizomycotina</taxon>
        <taxon>Leotiomycetes</taxon>
        <taxon>Helotiales</taxon>
        <taxon>Ploettnerulaceae</taxon>
        <taxon>Oculimacula</taxon>
    </lineage>
</organism>
<protein>
    <submittedName>
        <fullName evidence="1">Uncharacterized protein</fullName>
    </submittedName>
</protein>
<evidence type="ECO:0000313" key="1">
    <source>
        <dbReference type="EMBL" id="KAL2060467.1"/>
    </source>
</evidence>
<dbReference type="Proteomes" id="UP001595075">
    <property type="component" value="Unassembled WGS sequence"/>
</dbReference>
<sequence length="305" mass="34357">MALPDLRTLSSISEITAVIYEIRHNSSPHNMTLLNPDIISYKDGQVRKKDVQSGYDTLVCQTFAEWIAIPLNGKKHRAGFFCTRTQTEVGIEKEVLEEGRMNHSWAAILCADLASKGKQLVIWDEDGNLPEVADADLSGRKPSGSNRDTTKERIVVRRHEDAIVAFVKEPQAGQSSTAAKDYRRVEKFGEIKPMEEKQMERPLEDPDHVHKLILLARWPHFTRLYSAGRVLHKENAYSRTVHCGKAFLYYLYRDNIEFIPSPSPSDSTSFHLAGSNLADVVGLLVMSKIYNMLCVNSLSKELAGL</sequence>
<proteinExistence type="predicted"/>
<keyword evidence="2" id="KW-1185">Reference proteome</keyword>
<evidence type="ECO:0000313" key="2">
    <source>
        <dbReference type="Proteomes" id="UP001595075"/>
    </source>
</evidence>
<accession>A0ABR4BSW8</accession>
<reference evidence="1 2" key="1">
    <citation type="journal article" date="2024" name="Commun. Biol.">
        <title>Comparative genomic analysis of thermophilic fungi reveals convergent evolutionary adaptations and gene losses.</title>
        <authorList>
            <person name="Steindorff A.S."/>
            <person name="Aguilar-Pontes M.V."/>
            <person name="Robinson A.J."/>
            <person name="Andreopoulos B."/>
            <person name="LaButti K."/>
            <person name="Kuo A."/>
            <person name="Mondo S."/>
            <person name="Riley R."/>
            <person name="Otillar R."/>
            <person name="Haridas S."/>
            <person name="Lipzen A."/>
            <person name="Grimwood J."/>
            <person name="Schmutz J."/>
            <person name="Clum A."/>
            <person name="Reid I.D."/>
            <person name="Moisan M.C."/>
            <person name="Butler G."/>
            <person name="Nguyen T.T.M."/>
            <person name="Dewar K."/>
            <person name="Conant G."/>
            <person name="Drula E."/>
            <person name="Henrissat B."/>
            <person name="Hansel C."/>
            <person name="Singer S."/>
            <person name="Hutchinson M.I."/>
            <person name="de Vries R.P."/>
            <person name="Natvig D.O."/>
            <person name="Powell A.J."/>
            <person name="Tsang A."/>
            <person name="Grigoriev I.V."/>
        </authorList>
    </citation>
    <scope>NUCLEOTIDE SEQUENCE [LARGE SCALE GENOMIC DNA]</scope>
    <source>
        <strain evidence="1 2">CBS 494.80</strain>
    </source>
</reference>
<dbReference type="EMBL" id="JAZHXI010000022">
    <property type="protein sequence ID" value="KAL2060467.1"/>
    <property type="molecule type" value="Genomic_DNA"/>
</dbReference>